<protein>
    <submittedName>
        <fullName evidence="1">Uncharacterized protein</fullName>
    </submittedName>
</protein>
<dbReference type="Proteomes" id="UP000800040">
    <property type="component" value="Unassembled WGS sequence"/>
</dbReference>
<gene>
    <name evidence="1" type="ORF">BDW02DRAFT_509125</name>
</gene>
<evidence type="ECO:0000313" key="1">
    <source>
        <dbReference type="EMBL" id="KAF1829779.1"/>
    </source>
</evidence>
<feature type="non-terminal residue" evidence="1">
    <location>
        <position position="1"/>
    </location>
</feature>
<keyword evidence="2" id="KW-1185">Reference proteome</keyword>
<sequence length="151" mass="17673">WHHIYTKDVFSARKYAVEYEEPPIVEEQGKRKVDQIVREFEPNWGNVFVLLFHEIKRNECEPAELENLETQAYTATESYCKKHTISQVYAQTSIGSRARFWLYKPGTWTPMNNLPLGNFNAYQEFGDAIEEKYILGWLQQIKSQGPTLPAP</sequence>
<dbReference type="EMBL" id="ML975425">
    <property type="protein sequence ID" value="KAF1829779.1"/>
    <property type="molecule type" value="Genomic_DNA"/>
</dbReference>
<name>A0A6A5JZ67_9PLEO</name>
<dbReference type="OrthoDB" id="3942694at2759"/>
<accession>A0A6A5JZ67</accession>
<reference evidence="1" key="1">
    <citation type="submission" date="2020-01" db="EMBL/GenBank/DDBJ databases">
        <authorList>
            <consortium name="DOE Joint Genome Institute"/>
            <person name="Haridas S."/>
            <person name="Albert R."/>
            <person name="Binder M."/>
            <person name="Bloem J."/>
            <person name="Labutti K."/>
            <person name="Salamov A."/>
            <person name="Andreopoulos B."/>
            <person name="Baker S.E."/>
            <person name="Barry K."/>
            <person name="Bills G."/>
            <person name="Bluhm B.H."/>
            <person name="Cannon C."/>
            <person name="Castanera R."/>
            <person name="Culley D.E."/>
            <person name="Daum C."/>
            <person name="Ezra D."/>
            <person name="Gonzalez J.B."/>
            <person name="Henrissat B."/>
            <person name="Kuo A."/>
            <person name="Liang C."/>
            <person name="Lipzen A."/>
            <person name="Lutzoni F."/>
            <person name="Magnuson J."/>
            <person name="Mondo S."/>
            <person name="Nolan M."/>
            <person name="Ohm R."/>
            <person name="Pangilinan J."/>
            <person name="Park H.-J."/>
            <person name="Ramirez L."/>
            <person name="Alfaro M."/>
            <person name="Sun H."/>
            <person name="Tritt A."/>
            <person name="Yoshinaga Y."/>
            <person name="Zwiers L.-H."/>
            <person name="Turgeon B.G."/>
            <person name="Goodwin S.B."/>
            <person name="Spatafora J.W."/>
            <person name="Crous P.W."/>
            <person name="Grigoriev I.V."/>
        </authorList>
    </citation>
    <scope>NUCLEOTIDE SEQUENCE</scope>
    <source>
        <strain evidence="1">P77</strain>
    </source>
</reference>
<dbReference type="AlphaFoldDB" id="A0A6A5JZ67"/>
<organism evidence="1 2">
    <name type="scientific">Decorospora gaudefroyi</name>
    <dbReference type="NCBI Taxonomy" id="184978"/>
    <lineage>
        <taxon>Eukaryota</taxon>
        <taxon>Fungi</taxon>
        <taxon>Dikarya</taxon>
        <taxon>Ascomycota</taxon>
        <taxon>Pezizomycotina</taxon>
        <taxon>Dothideomycetes</taxon>
        <taxon>Pleosporomycetidae</taxon>
        <taxon>Pleosporales</taxon>
        <taxon>Pleosporineae</taxon>
        <taxon>Pleosporaceae</taxon>
        <taxon>Decorospora</taxon>
    </lineage>
</organism>
<proteinExistence type="predicted"/>
<evidence type="ECO:0000313" key="2">
    <source>
        <dbReference type="Proteomes" id="UP000800040"/>
    </source>
</evidence>